<evidence type="ECO:0000259" key="10">
    <source>
        <dbReference type="PROSITE" id="PS50893"/>
    </source>
</evidence>
<evidence type="ECO:0000256" key="1">
    <source>
        <dbReference type="ARBA" id="ARBA00004141"/>
    </source>
</evidence>
<dbReference type="GeneID" id="100201429"/>
<gene>
    <name evidence="12" type="primary">LOC100201429</name>
</gene>
<dbReference type="InterPro" id="IPR050352">
    <property type="entry name" value="ABCG_transporters"/>
</dbReference>
<evidence type="ECO:0000256" key="6">
    <source>
        <dbReference type="ARBA" id="ARBA00022840"/>
    </source>
</evidence>
<keyword evidence="4 9" id="KW-0812">Transmembrane</keyword>
<evidence type="ECO:0000256" key="5">
    <source>
        <dbReference type="ARBA" id="ARBA00022741"/>
    </source>
</evidence>
<keyword evidence="5" id="KW-0547">Nucleotide-binding</keyword>
<sequence length="672" mass="75759">MVTEVQLSSDSSDKYLQSICIPINQSEKISKVLKSNECVRLEFIDLTVSVDGKEILSHVSGEINPGEVLAIMGPSGAGKSTLLNLLVGREKKGQIINSGTIKLNGEKASKLLRRKIGYVLQEDIFFSNLTVRQSLEFVGKICLPDFMTWKEKLTTINEAINNLGLKKCENTILGGDPFSSGCSGGERKRCSIAVELIRNPACIIMDEPTSGLDSSTSLSLIKTLKRLAKNENRAVCMTIHQPSSPVFHMFDKLLLLCNGKVLYFGKNSEVLSFFQTIGMPCYPNWNPADFIMDQLTAHIDVQNKIAEGYLSFIKKNPFCNKISLDFGKHEISSSMPVNSPDHCKSHTNFAIEYVKELDTSDSNAHKEHNFANGKGIENSAINVVSTEKWPTSYFTQASALCRRSFLQTKGHFWNKICLMQAFTISAIASLVWFNTPYNEKSLQDRLGFMFYIMVYMFTNQMFTTLLTFPIESKVIAKERDAGMYRLSAYYTAKNVVDLPIIFLPQFFIYTVTYWITGLNRSPIFLLGLFNNLLITLTAQSLGLIIGASIQNLRKAHIVAITVLICSMLSAGFYTKRLPSWLSWFKYISQLTYIYNVFVRLEFQYSVKLFECSPKSIFQQCTSNSTYISGNDIMIKTKNIDLNVTQSFLVIIGIIVILKILFYFVLKYLNKPS</sequence>
<reference evidence="12" key="1">
    <citation type="submission" date="2025-08" db="UniProtKB">
        <authorList>
            <consortium name="RefSeq"/>
        </authorList>
    </citation>
    <scope>IDENTIFICATION</scope>
</reference>
<name>A0ABM4BJS6_HYDVU</name>
<feature type="transmembrane region" description="Helical" evidence="9">
    <location>
        <begin position="522"/>
        <end position="545"/>
    </location>
</feature>
<dbReference type="PANTHER" id="PTHR48041:SF63">
    <property type="entry name" value="EARLY GENE AT 23, ISOFORM C"/>
    <property type="match status" value="1"/>
</dbReference>
<evidence type="ECO:0000256" key="3">
    <source>
        <dbReference type="ARBA" id="ARBA00022448"/>
    </source>
</evidence>
<keyword evidence="6" id="KW-0067">ATP-binding</keyword>
<dbReference type="InterPro" id="IPR003439">
    <property type="entry name" value="ABC_transporter-like_ATP-bd"/>
</dbReference>
<proteinExistence type="inferred from homology"/>
<evidence type="ECO:0000313" key="11">
    <source>
        <dbReference type="Proteomes" id="UP001652625"/>
    </source>
</evidence>
<feature type="transmembrane region" description="Helical" evidence="9">
    <location>
        <begin position="495"/>
        <end position="516"/>
    </location>
</feature>
<feature type="transmembrane region" description="Helical" evidence="9">
    <location>
        <begin position="647"/>
        <end position="665"/>
    </location>
</feature>
<organism evidence="11 12">
    <name type="scientific">Hydra vulgaris</name>
    <name type="common">Hydra</name>
    <name type="synonym">Hydra attenuata</name>
    <dbReference type="NCBI Taxonomy" id="6087"/>
    <lineage>
        <taxon>Eukaryota</taxon>
        <taxon>Metazoa</taxon>
        <taxon>Cnidaria</taxon>
        <taxon>Hydrozoa</taxon>
        <taxon>Hydroidolina</taxon>
        <taxon>Anthoathecata</taxon>
        <taxon>Aplanulata</taxon>
        <taxon>Hydridae</taxon>
        <taxon>Hydra</taxon>
    </lineage>
</organism>
<evidence type="ECO:0000256" key="4">
    <source>
        <dbReference type="ARBA" id="ARBA00022692"/>
    </source>
</evidence>
<dbReference type="PANTHER" id="PTHR48041">
    <property type="entry name" value="ABC TRANSPORTER G FAMILY MEMBER 28"/>
    <property type="match status" value="1"/>
</dbReference>
<dbReference type="InterPro" id="IPR027417">
    <property type="entry name" value="P-loop_NTPase"/>
</dbReference>
<keyword evidence="3" id="KW-0813">Transport</keyword>
<evidence type="ECO:0000313" key="12">
    <source>
        <dbReference type="RefSeq" id="XP_065649304.1"/>
    </source>
</evidence>
<dbReference type="InterPro" id="IPR013525">
    <property type="entry name" value="ABC2_TM"/>
</dbReference>
<comment type="subcellular location">
    <subcellularLocation>
        <location evidence="1">Membrane</location>
        <topology evidence="1">Multi-pass membrane protein</topology>
    </subcellularLocation>
</comment>
<dbReference type="Gene3D" id="3.40.50.300">
    <property type="entry name" value="P-loop containing nucleotide triphosphate hydrolases"/>
    <property type="match status" value="1"/>
</dbReference>
<dbReference type="InterPro" id="IPR003593">
    <property type="entry name" value="AAA+_ATPase"/>
</dbReference>
<keyword evidence="7 9" id="KW-1133">Transmembrane helix</keyword>
<dbReference type="PROSITE" id="PS50893">
    <property type="entry name" value="ABC_TRANSPORTER_2"/>
    <property type="match status" value="1"/>
</dbReference>
<evidence type="ECO:0000256" key="7">
    <source>
        <dbReference type="ARBA" id="ARBA00022989"/>
    </source>
</evidence>
<evidence type="ECO:0000256" key="2">
    <source>
        <dbReference type="ARBA" id="ARBA00005814"/>
    </source>
</evidence>
<dbReference type="Proteomes" id="UP001652625">
    <property type="component" value="Chromosome 03"/>
</dbReference>
<evidence type="ECO:0000256" key="9">
    <source>
        <dbReference type="SAM" id="Phobius"/>
    </source>
</evidence>
<feature type="domain" description="ABC transporter" evidence="10">
    <location>
        <begin position="41"/>
        <end position="283"/>
    </location>
</feature>
<protein>
    <submittedName>
        <fullName evidence="12">Uncharacterized protein LOC100201429 isoform X2</fullName>
    </submittedName>
</protein>
<comment type="similarity">
    <text evidence="2">Belongs to the ABC transporter superfamily. ABCG family. Eye pigment precursor importer (TC 3.A.1.204) subfamily.</text>
</comment>
<dbReference type="SMART" id="SM00382">
    <property type="entry name" value="AAA"/>
    <property type="match status" value="1"/>
</dbReference>
<accession>A0ABM4BJS6</accession>
<dbReference type="SUPFAM" id="SSF52540">
    <property type="entry name" value="P-loop containing nucleoside triphosphate hydrolases"/>
    <property type="match status" value="1"/>
</dbReference>
<feature type="transmembrane region" description="Helical" evidence="9">
    <location>
        <begin position="448"/>
        <end position="470"/>
    </location>
</feature>
<keyword evidence="11" id="KW-1185">Reference proteome</keyword>
<feature type="transmembrane region" description="Helical" evidence="9">
    <location>
        <begin position="557"/>
        <end position="574"/>
    </location>
</feature>
<dbReference type="Pfam" id="PF01061">
    <property type="entry name" value="ABC2_membrane"/>
    <property type="match status" value="1"/>
</dbReference>
<dbReference type="RefSeq" id="XP_065649304.1">
    <property type="nucleotide sequence ID" value="XM_065793232.1"/>
</dbReference>
<feature type="transmembrane region" description="Helical" evidence="9">
    <location>
        <begin position="412"/>
        <end position="433"/>
    </location>
</feature>
<dbReference type="CDD" id="cd03213">
    <property type="entry name" value="ABCG_EPDR"/>
    <property type="match status" value="1"/>
</dbReference>
<dbReference type="Pfam" id="PF00005">
    <property type="entry name" value="ABC_tran"/>
    <property type="match status" value="1"/>
</dbReference>
<keyword evidence="8 9" id="KW-0472">Membrane</keyword>
<evidence type="ECO:0000256" key="8">
    <source>
        <dbReference type="ARBA" id="ARBA00023136"/>
    </source>
</evidence>